<dbReference type="Pfam" id="PF13476">
    <property type="entry name" value="AAA_23"/>
    <property type="match status" value="1"/>
</dbReference>
<reference evidence="6 7" key="1">
    <citation type="journal article" date="2014" name="Genome Announc.">
        <title>Complete Genome Sequence of Amino Acid-Utilizing Eubacterium acidaminophilum al-2 (DSM 3953).</title>
        <authorList>
            <person name="Poehlein A."/>
            <person name="Andreesen J.R."/>
            <person name="Daniel R."/>
        </authorList>
    </citation>
    <scope>NUCLEOTIDE SEQUENCE [LARGE SCALE GENOMIC DNA]</scope>
    <source>
        <strain evidence="6 7">DSM 3953</strain>
    </source>
</reference>
<dbReference type="AlphaFoldDB" id="W8T5M4"/>
<dbReference type="GO" id="GO:0016887">
    <property type="term" value="F:ATP hydrolysis activity"/>
    <property type="evidence" value="ECO:0007669"/>
    <property type="project" value="InterPro"/>
</dbReference>
<comment type="subunit">
    <text evidence="2">Heterodimer of SbcC and SbcD.</text>
</comment>
<dbReference type="InterPro" id="IPR038729">
    <property type="entry name" value="Rad50/SbcC_AAA"/>
</dbReference>
<comment type="similarity">
    <text evidence="1">Belongs to the SMC family. SbcC subfamily.</text>
</comment>
<dbReference type="Pfam" id="PF13558">
    <property type="entry name" value="SbcC_Walker_B"/>
    <property type="match status" value="1"/>
</dbReference>
<evidence type="ECO:0000256" key="1">
    <source>
        <dbReference type="ARBA" id="ARBA00006930"/>
    </source>
</evidence>
<sequence length="1045" mass="118429">MRPIRLVMSAFGPYAGEETLDFRNLKDNNIFLITGPTGAGKTTIFDAISYALFGEASGSSRDKSDLRSDFAQADTPTYVELEFELRGKSFQIKRYPQQEKKKSRGEGYTMKEASAELVLPDGSVVTRINSVDEKIGEILGISRNQFRQVVMLPQGEFRKLIESESREREEIFRKIFGTQAFETIQKILQENRKQLRMAISDAKSKLETNVRRIDPEGDEALAVLIESGELNVGEILTRSRMLIKSDEELQAALSKRLEQSRLNQEKLQKTMIEAVEVNKKLRERDSAGEKLAGLESRKKEYEGKAYRLAMGRKALEISIVDESVKEKFFLLDSKKAEYIQLAKRLEFCEKELKISQETLILEEGRAHERKATAEDITRLGGFVQKVKEYEEKQKAIKLIKDALSGKQKELESLKSELEINKASQKKQTEELRLSNEAQIQKEKFEKQLHEKELLLSRLRTFYGTLDKLAAEQIRHLILEKEYEAFEKTFLAAKASYEKIEDMFRKGQAGLLARSLEEGSPCPVCGSKNHPLPALLIEGMPTEEVLRRAQEAYENVKLERDKRLQDMAALNGSIKSIRDSVSEQKESLKPELGEELTVIQDDALQEYLEKQGKELRYKFDELKKSHEGLERLAKSKEAIEESIKRLGVSIEEKEKMHGKLEEDKNELQMRRKGEEGVLESIENEIPPQLRSLDRLSEKNKALEEKLRAMEKDLDKARESHSKAQLDKAKIEKEKEAAAKASAESEKEIEALKARMEEMLLAAGFKDYSHYEAQKMSKQDIEETDGEINKYYQELKSAADRLEKAQVEAEGLLKISIEGTEEELAGVKQLCDELDAIIKKVYARQDGNLKALSEMERIVCEIERQEEHFSVAGELASIANGDNPERLTFERYVLAAYFDEIIKAANARLAKMAQGRFLLMRKDERGKGRKQEGLELEVFDNYTGKARHVKSLSGGEGFKASLSLALGMADIVQSYTGGVSLDTIFIDEGFGSLDPESLDSAVECLVDLQESGRLVGIISHVPELKESINARLEITASKNGSKASFAM</sequence>
<evidence type="ECO:0000313" key="7">
    <source>
        <dbReference type="Proteomes" id="UP000019591"/>
    </source>
</evidence>
<evidence type="ECO:0000313" key="6">
    <source>
        <dbReference type="EMBL" id="AHM56130.1"/>
    </source>
</evidence>
<keyword evidence="7" id="KW-1185">Reference proteome</keyword>
<dbReference type="OrthoDB" id="9795626at2"/>
<dbReference type="HOGENOM" id="CLU_004785_2_1_9"/>
<accession>W8T5M4</accession>
<name>W8T5M4_PEPAC</name>
<evidence type="ECO:0000256" key="4">
    <source>
        <dbReference type="SAM" id="Coils"/>
    </source>
</evidence>
<feature type="coiled-coil region" evidence="4">
    <location>
        <begin position="649"/>
        <end position="813"/>
    </location>
</feature>
<dbReference type="Gene3D" id="3.40.50.300">
    <property type="entry name" value="P-loop containing nucleotide triphosphate hydrolases"/>
    <property type="match status" value="2"/>
</dbReference>
<dbReference type="PANTHER" id="PTHR32114">
    <property type="entry name" value="ABC TRANSPORTER ABCH.3"/>
    <property type="match status" value="1"/>
</dbReference>
<evidence type="ECO:0000256" key="3">
    <source>
        <dbReference type="ARBA" id="ARBA00013368"/>
    </source>
</evidence>
<feature type="coiled-coil region" evidence="4">
    <location>
        <begin position="264"/>
        <end position="304"/>
    </location>
</feature>
<keyword evidence="4" id="KW-0175">Coiled coil</keyword>
<dbReference type="Proteomes" id="UP000019591">
    <property type="component" value="Chromosome"/>
</dbReference>
<dbReference type="STRING" id="1286171.EAL2_c08300"/>
<proteinExistence type="inferred from homology"/>
<gene>
    <name evidence="6" type="primary">sbcC</name>
    <name evidence="6" type="ORF">EAL2_c08300</name>
</gene>
<dbReference type="SUPFAM" id="SSF52540">
    <property type="entry name" value="P-loop containing nucleoside triphosphate hydrolases"/>
    <property type="match status" value="2"/>
</dbReference>
<dbReference type="PANTHER" id="PTHR32114:SF2">
    <property type="entry name" value="ABC TRANSPORTER ABCH.3"/>
    <property type="match status" value="1"/>
</dbReference>
<evidence type="ECO:0000256" key="2">
    <source>
        <dbReference type="ARBA" id="ARBA00011322"/>
    </source>
</evidence>
<evidence type="ECO:0000259" key="5">
    <source>
        <dbReference type="Pfam" id="PF13476"/>
    </source>
</evidence>
<feature type="coiled-coil region" evidence="4">
    <location>
        <begin position="396"/>
        <end position="454"/>
    </location>
</feature>
<dbReference type="InterPro" id="IPR027417">
    <property type="entry name" value="P-loop_NTPase"/>
</dbReference>
<dbReference type="RefSeq" id="WP_025435157.1">
    <property type="nucleotide sequence ID" value="NZ_CP007452.1"/>
</dbReference>
<dbReference type="GO" id="GO:0006302">
    <property type="term" value="P:double-strand break repair"/>
    <property type="evidence" value="ECO:0007669"/>
    <property type="project" value="InterPro"/>
</dbReference>
<dbReference type="EMBL" id="CP007452">
    <property type="protein sequence ID" value="AHM56130.1"/>
    <property type="molecule type" value="Genomic_DNA"/>
</dbReference>
<organism evidence="6 7">
    <name type="scientific">Peptoclostridium acidaminophilum DSM 3953</name>
    <dbReference type="NCBI Taxonomy" id="1286171"/>
    <lineage>
        <taxon>Bacteria</taxon>
        <taxon>Bacillati</taxon>
        <taxon>Bacillota</taxon>
        <taxon>Clostridia</taxon>
        <taxon>Peptostreptococcales</taxon>
        <taxon>Peptoclostridiaceae</taxon>
        <taxon>Peptoclostridium</taxon>
    </lineage>
</organism>
<protein>
    <recommendedName>
        <fullName evidence="3">Nuclease SbcCD subunit C</fullName>
    </recommendedName>
</protein>
<dbReference type="eggNOG" id="COG0419">
    <property type="taxonomic scope" value="Bacteria"/>
</dbReference>
<feature type="domain" description="Rad50/SbcC-type AAA" evidence="5">
    <location>
        <begin position="5"/>
        <end position="207"/>
    </location>
</feature>
<dbReference type="KEGG" id="eac:EAL2_c08300"/>
<dbReference type="PATRIC" id="fig|1286171.3.peg.776"/>